<feature type="compositionally biased region" description="Gly residues" evidence="1">
    <location>
        <begin position="281"/>
        <end position="297"/>
    </location>
</feature>
<feature type="transmembrane region" description="Helical" evidence="2">
    <location>
        <begin position="140"/>
        <end position="157"/>
    </location>
</feature>
<keyword evidence="2" id="KW-0472">Membrane</keyword>
<feature type="transmembrane region" description="Helical" evidence="2">
    <location>
        <begin position="163"/>
        <end position="182"/>
    </location>
</feature>
<keyword evidence="2" id="KW-1133">Transmembrane helix</keyword>
<comment type="caution">
    <text evidence="3">The sequence shown here is derived from an EMBL/GenBank/DDBJ whole genome shotgun (WGS) entry which is preliminary data.</text>
</comment>
<evidence type="ECO:0000313" key="4">
    <source>
        <dbReference type="Proteomes" id="UP000642284"/>
    </source>
</evidence>
<keyword evidence="2" id="KW-0812">Transmembrane</keyword>
<gene>
    <name evidence="3" type="ORF">H9Y04_11010</name>
</gene>
<accession>A0ABR7SDP8</accession>
<proteinExistence type="predicted"/>
<dbReference type="InterPro" id="IPR026467">
    <property type="entry name" value="Ser/Gly_Cys_C_dom"/>
</dbReference>
<sequence>MEIFAYVMSAAVGLPCLVHLVRRFRARHEPARPQGTINDAYEAAFLSAGPGRVADTVLAVLASDGRIEIRDPGIVSVREFAPRHPVEAGFLEAFRTTPTSSLYWLRIAVMRSAAVQALGDALADRGLARRPTDPNPPSRPGLPLSVIGLVLCVGALVEPFAAVPLAVFGLIALLVVIGTPHLRITTEGRAALARYRRIHESSTDLAVRVALHGRTQIPDRALYLRLTNSTGPGARYQASSTSTDPGPVLFATTVSWCGGGSGHSACGGSSCGSSSGDSGWSSGGGCSSGSSSCGGGSSSSCGSSSGGSSCGGGGGSSCGSSS</sequence>
<dbReference type="NCBIfam" id="TIGR04222">
    <property type="entry name" value="near_uncomplex"/>
    <property type="match status" value="1"/>
</dbReference>
<feature type="transmembrane region" description="Helical" evidence="2">
    <location>
        <begin position="6"/>
        <end position="24"/>
    </location>
</feature>
<feature type="region of interest" description="Disordered" evidence="1">
    <location>
        <begin position="276"/>
        <end position="322"/>
    </location>
</feature>
<name>A0ABR7SDP8_9ACTN</name>
<dbReference type="RefSeq" id="WP_187813547.1">
    <property type="nucleotide sequence ID" value="NZ_JACTVJ010000005.1"/>
</dbReference>
<keyword evidence="4" id="KW-1185">Reference proteome</keyword>
<organism evidence="3 4">
    <name type="scientific">Streptomyces polyasparticus</name>
    <dbReference type="NCBI Taxonomy" id="2767826"/>
    <lineage>
        <taxon>Bacteria</taxon>
        <taxon>Bacillati</taxon>
        <taxon>Actinomycetota</taxon>
        <taxon>Actinomycetes</taxon>
        <taxon>Kitasatosporales</taxon>
        <taxon>Streptomycetaceae</taxon>
        <taxon>Streptomyces</taxon>
    </lineage>
</organism>
<reference evidence="3 4" key="1">
    <citation type="submission" date="2020-08" db="EMBL/GenBank/DDBJ databases">
        <title>Genemic of Streptomyces polyaspartic.</title>
        <authorList>
            <person name="Liu W."/>
        </authorList>
    </citation>
    <scope>NUCLEOTIDE SEQUENCE [LARGE SCALE GENOMIC DNA]</scope>
    <source>
        <strain evidence="3 4">TRM66268-LWL</strain>
    </source>
</reference>
<dbReference type="Proteomes" id="UP000642284">
    <property type="component" value="Unassembled WGS sequence"/>
</dbReference>
<evidence type="ECO:0000256" key="1">
    <source>
        <dbReference type="SAM" id="MobiDB-lite"/>
    </source>
</evidence>
<protein>
    <submittedName>
        <fullName evidence="3">TIGR04222 domain-containing membrane protein</fullName>
    </submittedName>
</protein>
<feature type="compositionally biased region" description="Gly residues" evidence="1">
    <location>
        <begin position="304"/>
        <end position="322"/>
    </location>
</feature>
<dbReference type="EMBL" id="JACTVJ010000005">
    <property type="protein sequence ID" value="MBC9713099.1"/>
    <property type="molecule type" value="Genomic_DNA"/>
</dbReference>
<evidence type="ECO:0000256" key="2">
    <source>
        <dbReference type="SAM" id="Phobius"/>
    </source>
</evidence>
<evidence type="ECO:0000313" key="3">
    <source>
        <dbReference type="EMBL" id="MBC9713099.1"/>
    </source>
</evidence>